<dbReference type="InterPro" id="IPR036662">
    <property type="entry name" value="PTS_EIIA_man-typ_sf"/>
</dbReference>
<dbReference type="Pfam" id="PF00158">
    <property type="entry name" value="Sigma54_activat"/>
    <property type="match status" value="1"/>
</dbReference>
<organism evidence="8 9">
    <name type="scientific">Clostridium beijerinckii</name>
    <name type="common">Clostridium MP</name>
    <dbReference type="NCBI Taxonomy" id="1520"/>
    <lineage>
        <taxon>Bacteria</taxon>
        <taxon>Bacillati</taxon>
        <taxon>Bacillota</taxon>
        <taxon>Clostridia</taxon>
        <taxon>Eubacteriales</taxon>
        <taxon>Clostridiaceae</taxon>
        <taxon>Clostridium</taxon>
    </lineage>
</organism>
<reference evidence="8" key="1">
    <citation type="submission" date="2020-05" db="EMBL/GenBank/DDBJ databases">
        <authorList>
            <person name="Brown S."/>
            <person name="Huntemann M."/>
            <person name="Clum A."/>
            <person name="Spunde A."/>
            <person name="Palaniappan K."/>
            <person name="Ritter S."/>
            <person name="Mikhailova N."/>
            <person name="Chen I.-M."/>
            <person name="Stamatis D."/>
            <person name="Reddy T."/>
            <person name="O'Malley R."/>
            <person name="Daum C."/>
            <person name="Shapiro N."/>
            <person name="Ivanova N."/>
            <person name="Kyrpides N."/>
            <person name="Woyke T."/>
        </authorList>
    </citation>
    <scope>NUCLEOTIDE SEQUENCE</scope>
    <source>
        <strain evidence="8">DJ080</strain>
    </source>
</reference>
<dbReference type="GO" id="GO:0006355">
    <property type="term" value="P:regulation of DNA-templated transcription"/>
    <property type="evidence" value="ECO:0007669"/>
    <property type="project" value="InterPro"/>
</dbReference>
<dbReference type="RefSeq" id="WP_077843580.1">
    <property type="nucleotide sequence ID" value="NZ_JABSWK010000001.1"/>
</dbReference>
<keyword evidence="2" id="KW-0547">Nucleotide-binding</keyword>
<dbReference type="SUPFAM" id="SSF52540">
    <property type="entry name" value="P-loop containing nucleoside triphosphate hydrolases"/>
    <property type="match status" value="1"/>
</dbReference>
<dbReference type="GO" id="GO:0005524">
    <property type="term" value="F:ATP binding"/>
    <property type="evidence" value="ECO:0007669"/>
    <property type="project" value="UniProtKB-KW"/>
</dbReference>
<dbReference type="PROSITE" id="PS50045">
    <property type="entry name" value="SIGMA54_INTERACT_4"/>
    <property type="match status" value="1"/>
</dbReference>
<accession>A0AAX0AU63</accession>
<dbReference type="CDD" id="cd00009">
    <property type="entry name" value="AAA"/>
    <property type="match status" value="1"/>
</dbReference>
<dbReference type="SUPFAM" id="SSF53062">
    <property type="entry name" value="PTS system fructose IIA component-like"/>
    <property type="match status" value="1"/>
</dbReference>
<dbReference type="SMART" id="SM00382">
    <property type="entry name" value="AAA"/>
    <property type="match status" value="1"/>
</dbReference>
<dbReference type="InterPro" id="IPR036390">
    <property type="entry name" value="WH_DNA-bd_sf"/>
</dbReference>
<dbReference type="PROSITE" id="PS51096">
    <property type="entry name" value="PTS_EIIA_TYPE_4"/>
    <property type="match status" value="1"/>
</dbReference>
<dbReference type="InterPro" id="IPR036634">
    <property type="entry name" value="PRD_sf"/>
</dbReference>
<dbReference type="InterPro" id="IPR004701">
    <property type="entry name" value="PTS_EIIA_man-typ"/>
</dbReference>
<dbReference type="GO" id="GO:0016740">
    <property type="term" value="F:transferase activity"/>
    <property type="evidence" value="ECO:0007669"/>
    <property type="project" value="UniProtKB-KW"/>
</dbReference>
<dbReference type="InterPro" id="IPR003593">
    <property type="entry name" value="AAA+_ATPase"/>
</dbReference>
<dbReference type="PANTHER" id="PTHR32071">
    <property type="entry name" value="TRANSCRIPTIONAL REGULATORY PROTEIN"/>
    <property type="match status" value="1"/>
</dbReference>
<dbReference type="InterPro" id="IPR011608">
    <property type="entry name" value="PRD"/>
</dbReference>
<gene>
    <name evidence="8" type="ORF">B0H41_000056</name>
</gene>
<sequence>MSNSTKTKQLILEYIESNAAELLDEEELQEGINNFSAQIVAEKFNVSRNLASQYLNELVKEGVIEKTNSRPVFFYFRKMLEKKNERSDFRINKEDYEQSEQSNDVFENVIGHNGSLRNVIDQCKAATKYPPNGLPILLTGTSGAGKSYLANMIFNYAVEQKIIEEDKQFVIVNCSEFANNPELLTANLFGYKKGAFTGADSDNMGLIQAANGGVLFLDEVHSLNPSCQEKLFLFMDKGIYHLMGDNKNWKESSARLVFATTKDPEQALLRTLLRRIPVTINVPDLEERPIDEKEQLIFSFIQNEAKQIKKKIKLTQSYLQTLMSYRFRANVGELKSAIKRSCANAFLYHEEEGECLILKMFHLPENIIAYASFFITINEDEGDKLLFDPSKTKVEDGVEKILLLFDSLLKENDLYMEHKSDNKAFMEHAQKIITKYYDYLMFDKKNKNLRLEAYETAMEKVTEEICSRYKIQFQNNGLIPLIRYLVERGSYKSQIFEWERNEKERIDELYNMLKNKYEYEFSITEDFSEKVETIFDIRVSKMNRIILLLNIKFFNPEIKVQQIMGVVLSHGYSTASSIADAVNKLLDDYVFEAIDMPLDVTASEIGERLQSLVRRRHLSQDIILLVDMGSLEEIYKEISIIPNLNIGIINNITTKMALDVGLKIQNNDPMVQILESASKNTICSYKIIENRVREKAIIFVSETGIETARNMSELFLESLPRTINVKIIPYDYYMLMRNGINDEVFSENEVIFIAGTLNPNIKEIPYIAVEDIIGGNQLEVLHEAFSTIFSVEEMQALQNSMLMNFSLQNVVGYLTILNADKVLELVNNALNILQERLQIQLKYKSIISLNVHLSCLVERLVKKIPIETYFELDVVEREQARFIDACKDSFVKIERHYGVILPISEIAYIYDYFKAYM</sequence>
<evidence type="ECO:0000256" key="1">
    <source>
        <dbReference type="ARBA" id="ARBA00022679"/>
    </source>
</evidence>
<dbReference type="SUPFAM" id="SSF63520">
    <property type="entry name" value="PTS-regulatory domain, PRD"/>
    <property type="match status" value="1"/>
</dbReference>
<dbReference type="Gene3D" id="3.40.50.510">
    <property type="entry name" value="Phosphotransferase system, mannose-type IIA component"/>
    <property type="match status" value="1"/>
</dbReference>
<feature type="domain" description="PRD" evidence="7">
    <location>
        <begin position="817"/>
        <end position="917"/>
    </location>
</feature>
<dbReference type="Pfam" id="PF03610">
    <property type="entry name" value="EIIA-man"/>
    <property type="match status" value="1"/>
</dbReference>
<proteinExistence type="predicted"/>
<dbReference type="Pfam" id="PF00874">
    <property type="entry name" value="PRD"/>
    <property type="match status" value="1"/>
</dbReference>
<evidence type="ECO:0000256" key="3">
    <source>
        <dbReference type="ARBA" id="ARBA00022840"/>
    </source>
</evidence>
<evidence type="ECO:0000256" key="4">
    <source>
        <dbReference type="ARBA" id="ARBA00023125"/>
    </source>
</evidence>
<dbReference type="Gene3D" id="1.10.10.10">
    <property type="entry name" value="Winged helix-like DNA-binding domain superfamily/Winged helix DNA-binding domain"/>
    <property type="match status" value="1"/>
</dbReference>
<comment type="caution">
    <text evidence="8">The sequence shown here is derived from an EMBL/GenBank/DDBJ whole genome shotgun (WGS) entry which is preliminary data.</text>
</comment>
<feature type="domain" description="Sigma-54 factor interaction" evidence="5">
    <location>
        <begin position="109"/>
        <end position="343"/>
    </location>
</feature>
<evidence type="ECO:0000259" key="7">
    <source>
        <dbReference type="PROSITE" id="PS51372"/>
    </source>
</evidence>
<dbReference type="SUPFAM" id="SSF46785">
    <property type="entry name" value="Winged helix' DNA-binding domain"/>
    <property type="match status" value="1"/>
</dbReference>
<dbReference type="Proteomes" id="UP001193748">
    <property type="component" value="Unassembled WGS sequence"/>
</dbReference>
<dbReference type="GO" id="GO:0016020">
    <property type="term" value="C:membrane"/>
    <property type="evidence" value="ECO:0007669"/>
    <property type="project" value="InterPro"/>
</dbReference>
<dbReference type="InterPro" id="IPR058031">
    <property type="entry name" value="AAA_lid_NorR"/>
</dbReference>
<keyword evidence="4" id="KW-0238">DNA-binding</keyword>
<reference evidence="8" key="2">
    <citation type="journal article" date="2022" name="Nat. Biotechnol.">
        <title>Carbon-negative production of acetone and isopropanol by gas fermentation at industrial pilot scale.</title>
        <authorList>
            <person name="Liew F.E."/>
            <person name="Nogle R."/>
            <person name="Abdalla T."/>
            <person name="Rasor B.J."/>
            <person name="Canter C."/>
            <person name="Jensen R.O."/>
            <person name="Wang L."/>
            <person name="Strutz J."/>
            <person name="Chirania P."/>
            <person name="De Tissera S."/>
            <person name="Mueller A.P."/>
            <person name="Ruan Z."/>
            <person name="Gao A."/>
            <person name="Tran L."/>
            <person name="Engle N.L."/>
            <person name="Bromley J.C."/>
            <person name="Daniell J."/>
            <person name="Conrado R."/>
            <person name="Tschaplinski T.J."/>
            <person name="Giannone R.J."/>
            <person name="Hettich R.L."/>
            <person name="Karim A.S."/>
            <person name="Simpson S.D."/>
            <person name="Brown S.D."/>
            <person name="Leang C."/>
            <person name="Jewett M.C."/>
            <person name="Kopke M."/>
        </authorList>
    </citation>
    <scope>NUCLEOTIDE SEQUENCE</scope>
    <source>
        <strain evidence="8">DJ080</strain>
    </source>
</reference>
<evidence type="ECO:0000259" key="6">
    <source>
        <dbReference type="PROSITE" id="PS51096"/>
    </source>
</evidence>
<dbReference type="GO" id="GO:0003677">
    <property type="term" value="F:DNA binding"/>
    <property type="evidence" value="ECO:0007669"/>
    <property type="project" value="UniProtKB-KW"/>
</dbReference>
<name>A0AAX0AU63_CLOBE</name>
<dbReference type="Gene3D" id="3.40.50.300">
    <property type="entry name" value="P-loop containing nucleotide triphosphate hydrolases"/>
    <property type="match status" value="1"/>
</dbReference>
<keyword evidence="3" id="KW-0067">ATP-binding</keyword>
<dbReference type="GO" id="GO:0009401">
    <property type="term" value="P:phosphoenolpyruvate-dependent sugar phosphotransferase system"/>
    <property type="evidence" value="ECO:0007669"/>
    <property type="project" value="InterPro"/>
</dbReference>
<evidence type="ECO:0000256" key="2">
    <source>
        <dbReference type="ARBA" id="ARBA00022741"/>
    </source>
</evidence>
<dbReference type="InterPro" id="IPR027417">
    <property type="entry name" value="P-loop_NTPase"/>
</dbReference>
<feature type="domain" description="PTS EIIA type-4" evidence="6">
    <location>
        <begin position="562"/>
        <end position="682"/>
    </location>
</feature>
<dbReference type="EMBL" id="JABSWW010000001">
    <property type="protein sequence ID" value="NRT86377.1"/>
    <property type="molecule type" value="Genomic_DNA"/>
</dbReference>
<evidence type="ECO:0000313" key="9">
    <source>
        <dbReference type="Proteomes" id="UP001193748"/>
    </source>
</evidence>
<evidence type="ECO:0000259" key="5">
    <source>
        <dbReference type="PROSITE" id="PS50045"/>
    </source>
</evidence>
<dbReference type="InterPro" id="IPR036388">
    <property type="entry name" value="WH-like_DNA-bd_sf"/>
</dbReference>
<evidence type="ECO:0000313" key="8">
    <source>
        <dbReference type="EMBL" id="NRT86377.1"/>
    </source>
</evidence>
<dbReference type="PROSITE" id="PS51372">
    <property type="entry name" value="PRD_2"/>
    <property type="match status" value="1"/>
</dbReference>
<protein>
    <submittedName>
        <fullName evidence="8">Sigma-54 dependent transcriptional regulator of gfr operon</fullName>
    </submittedName>
</protein>
<dbReference type="InterPro" id="IPR002078">
    <property type="entry name" value="Sigma_54_int"/>
</dbReference>
<dbReference type="Gene3D" id="1.10.1790.10">
    <property type="entry name" value="PRD domain"/>
    <property type="match status" value="1"/>
</dbReference>
<dbReference type="Pfam" id="PF25601">
    <property type="entry name" value="AAA_lid_14"/>
    <property type="match status" value="1"/>
</dbReference>
<keyword evidence="1" id="KW-0808">Transferase</keyword>
<dbReference type="AlphaFoldDB" id="A0AAX0AU63"/>
<dbReference type="PANTHER" id="PTHR32071:SF38">
    <property type="entry name" value="PSP OPERON TRANSCRIPTIONAL ACTIVATOR"/>
    <property type="match status" value="1"/>
</dbReference>